<keyword evidence="4" id="KW-1185">Reference proteome</keyword>
<sequence>MTVKAAFVGASGATLRHVLAWTLLDGHKAAALVRDPSKLKKILLELGVSETIQQSQLSIVQGSSRDVATVRKLLIHDPDAIFSGITSTWKLSYNPFKPIAMDDAHITGDSAVAVIQALEDLVSTGALTKSPIFVPISSTGHSSRRDRPLALIPLYWWLLRVPQADTRVLEEVARRAVTQKQPPLGGYIMLRPPLLTDGEMKGTKSLRVGWIWEDEVCKRDEKETGIEVGYTISRLDLARWMYEELVKGDIQRWKGKCVNLTY</sequence>
<dbReference type="InterPro" id="IPR036291">
    <property type="entry name" value="NAD(P)-bd_dom_sf"/>
</dbReference>
<dbReference type="Proteomes" id="UP001187734">
    <property type="component" value="Unassembled WGS sequence"/>
</dbReference>
<proteinExistence type="inferred from homology"/>
<accession>A0AAE8M8R2</accession>
<dbReference type="Gene3D" id="3.40.50.720">
    <property type="entry name" value="NAD(P)-binding Rossmann-like Domain"/>
    <property type="match status" value="1"/>
</dbReference>
<dbReference type="PANTHER" id="PTHR15020">
    <property type="entry name" value="FLAVIN REDUCTASE-RELATED"/>
    <property type="match status" value="1"/>
</dbReference>
<organism evidence="3 4">
    <name type="scientific">Fusarium torulosum</name>
    <dbReference type="NCBI Taxonomy" id="33205"/>
    <lineage>
        <taxon>Eukaryota</taxon>
        <taxon>Fungi</taxon>
        <taxon>Dikarya</taxon>
        <taxon>Ascomycota</taxon>
        <taxon>Pezizomycotina</taxon>
        <taxon>Sordariomycetes</taxon>
        <taxon>Hypocreomycetidae</taxon>
        <taxon>Hypocreales</taxon>
        <taxon>Nectriaceae</taxon>
        <taxon>Fusarium</taxon>
    </lineage>
</organism>
<evidence type="ECO:0000313" key="3">
    <source>
        <dbReference type="EMBL" id="SPJ77031.1"/>
    </source>
</evidence>
<dbReference type="InterPro" id="IPR016040">
    <property type="entry name" value="NAD(P)-bd_dom"/>
</dbReference>
<feature type="domain" description="NAD(P)-binding" evidence="2">
    <location>
        <begin position="9"/>
        <end position="244"/>
    </location>
</feature>
<protein>
    <recommendedName>
        <fullName evidence="2">NAD(P)-binding domain-containing protein</fullName>
    </recommendedName>
</protein>
<gene>
    <name evidence="3" type="ORF">FTOL_06258</name>
</gene>
<dbReference type="SUPFAM" id="SSF51735">
    <property type="entry name" value="NAD(P)-binding Rossmann-fold domains"/>
    <property type="match status" value="1"/>
</dbReference>
<evidence type="ECO:0000313" key="4">
    <source>
        <dbReference type="Proteomes" id="UP001187734"/>
    </source>
</evidence>
<dbReference type="Pfam" id="PF13460">
    <property type="entry name" value="NAD_binding_10"/>
    <property type="match status" value="1"/>
</dbReference>
<reference evidence="3" key="1">
    <citation type="submission" date="2018-03" db="EMBL/GenBank/DDBJ databases">
        <authorList>
            <person name="Guldener U."/>
        </authorList>
    </citation>
    <scope>NUCLEOTIDE SEQUENCE</scope>
</reference>
<dbReference type="EMBL" id="ONZP01000207">
    <property type="protein sequence ID" value="SPJ77031.1"/>
    <property type="molecule type" value="Genomic_DNA"/>
</dbReference>
<evidence type="ECO:0000256" key="1">
    <source>
        <dbReference type="ARBA" id="ARBA00038376"/>
    </source>
</evidence>
<comment type="caution">
    <text evidence="3">The sequence shown here is derived from an EMBL/GenBank/DDBJ whole genome shotgun (WGS) entry which is preliminary data.</text>
</comment>
<comment type="similarity">
    <text evidence="1">Belongs to the avfA family.</text>
</comment>
<name>A0AAE8M8R2_9HYPO</name>
<dbReference type="PANTHER" id="PTHR15020:SF50">
    <property type="entry name" value="UPF0659 PROTEIN YMR090W"/>
    <property type="match status" value="1"/>
</dbReference>
<dbReference type="AlphaFoldDB" id="A0AAE8M8R2"/>
<evidence type="ECO:0000259" key="2">
    <source>
        <dbReference type="Pfam" id="PF13460"/>
    </source>
</evidence>